<dbReference type="EMBL" id="CP094533">
    <property type="protein sequence ID" value="UOE26274.1"/>
    <property type="molecule type" value="Genomic_DNA"/>
</dbReference>
<dbReference type="Gene3D" id="1.10.10.10">
    <property type="entry name" value="Winged helix-like DNA-binding domain superfamily/Winged helix DNA-binding domain"/>
    <property type="match status" value="1"/>
</dbReference>
<dbReference type="NCBIfam" id="NF007214">
    <property type="entry name" value="PRK09636.1"/>
    <property type="match status" value="1"/>
</dbReference>
<dbReference type="InterPro" id="IPR036388">
    <property type="entry name" value="WH-like_DNA-bd_sf"/>
</dbReference>
<evidence type="ECO:0000259" key="7">
    <source>
        <dbReference type="Pfam" id="PF08281"/>
    </source>
</evidence>
<dbReference type="InterPro" id="IPR007627">
    <property type="entry name" value="RNA_pol_sigma70_r2"/>
</dbReference>
<dbReference type="PANTHER" id="PTHR30173">
    <property type="entry name" value="SIGMA 19 FACTOR"/>
    <property type="match status" value="1"/>
</dbReference>
<dbReference type="Pfam" id="PF04542">
    <property type="entry name" value="Sigma70_r2"/>
    <property type="match status" value="1"/>
</dbReference>
<feature type="domain" description="RNA polymerase sigma-70 region 2" evidence="6">
    <location>
        <begin position="11"/>
        <end position="77"/>
    </location>
</feature>
<accession>A0ABY4ASY7</accession>
<protein>
    <submittedName>
        <fullName evidence="8">RNA polymerase sigma factor SigJ</fullName>
    </submittedName>
</protein>
<dbReference type="InterPro" id="IPR013324">
    <property type="entry name" value="RNA_pol_sigma_r3/r4-like"/>
</dbReference>
<keyword evidence="4" id="KW-0731">Sigma factor</keyword>
<dbReference type="PANTHER" id="PTHR30173:SF43">
    <property type="entry name" value="ECF RNA POLYMERASE SIGMA FACTOR SIGI-RELATED"/>
    <property type="match status" value="1"/>
</dbReference>
<evidence type="ECO:0000259" key="6">
    <source>
        <dbReference type="Pfam" id="PF04542"/>
    </source>
</evidence>
<dbReference type="SUPFAM" id="SSF54427">
    <property type="entry name" value="NTF2-like"/>
    <property type="match status" value="1"/>
</dbReference>
<dbReference type="InterPro" id="IPR013249">
    <property type="entry name" value="RNA_pol_sigma70_r4_t2"/>
</dbReference>
<keyword evidence="3" id="KW-0805">Transcription regulation</keyword>
<dbReference type="SUPFAM" id="SSF88659">
    <property type="entry name" value="Sigma3 and sigma4 domains of RNA polymerase sigma factors"/>
    <property type="match status" value="1"/>
</dbReference>
<dbReference type="InterPro" id="IPR032710">
    <property type="entry name" value="NTF2-like_dom_sf"/>
</dbReference>
<keyword evidence="5" id="KW-0804">Transcription</keyword>
<name>A0ABY4ASY7_9MICO</name>
<dbReference type="InterPro" id="IPR013325">
    <property type="entry name" value="RNA_pol_sigma_r2"/>
</dbReference>
<comment type="similarity">
    <text evidence="1">Belongs to the sigma-70 factor family. ECF subfamily.</text>
</comment>
<dbReference type="InterPro" id="IPR014284">
    <property type="entry name" value="RNA_pol_sigma-70_dom"/>
</dbReference>
<sequence>MRTVDASSDAVAAERPALLGLAYRLLGSFAEAEDAVQSGYERWLRLPEAERAEIRSPGAWLTKVVGRICLDELGSARARREAYVGEWLPEPLPDAPGAFGGRFAAAPPVDPAEHAELAEGVSTAMLVVLETLTPAERVAFVLHEAFGLPFAEIAEVAGRSPGACRQLASSARARVRAGRAGAASAEQHAAVVHAFLAAAATGEIAALVRLLDPEVRLVADGGGLVSAARRPVLGAEHVARYVLGIIAKRGEGLSISLRDAASGYVAVFAQDGVVDTVVSVEVRGGRLSELWLVRNPEKLTRWQDLAA</sequence>
<dbReference type="Gene3D" id="1.10.1740.10">
    <property type="match status" value="1"/>
</dbReference>
<comment type="subunit">
    <text evidence="2">Interacts transiently with the RNA polymerase catalytic core formed by RpoA, RpoB, RpoC and RpoZ (2 alpha, 1 beta, 1 beta' and 1 omega subunit) to form the RNA polymerase holoenzyme that can initiate transcription.</text>
</comment>
<dbReference type="Proteomes" id="UP000831304">
    <property type="component" value="Chromosome"/>
</dbReference>
<keyword evidence="9" id="KW-1185">Reference proteome</keyword>
<evidence type="ECO:0000313" key="8">
    <source>
        <dbReference type="EMBL" id="UOE26274.1"/>
    </source>
</evidence>
<evidence type="ECO:0000313" key="9">
    <source>
        <dbReference type="Proteomes" id="UP000831304"/>
    </source>
</evidence>
<evidence type="ECO:0000256" key="5">
    <source>
        <dbReference type="ARBA" id="ARBA00023163"/>
    </source>
</evidence>
<organism evidence="8 9">
    <name type="scientific">Agromyces soli</name>
    <dbReference type="NCBI Taxonomy" id="659012"/>
    <lineage>
        <taxon>Bacteria</taxon>
        <taxon>Bacillati</taxon>
        <taxon>Actinomycetota</taxon>
        <taxon>Actinomycetes</taxon>
        <taxon>Micrococcales</taxon>
        <taxon>Microbacteriaceae</taxon>
        <taxon>Agromyces</taxon>
    </lineage>
</organism>
<evidence type="ECO:0000256" key="3">
    <source>
        <dbReference type="ARBA" id="ARBA00023015"/>
    </source>
</evidence>
<evidence type="ECO:0000256" key="4">
    <source>
        <dbReference type="ARBA" id="ARBA00023082"/>
    </source>
</evidence>
<dbReference type="InterPro" id="IPR052704">
    <property type="entry name" value="ECF_Sigma-70_Domain"/>
</dbReference>
<evidence type="ECO:0000256" key="1">
    <source>
        <dbReference type="ARBA" id="ARBA00010641"/>
    </source>
</evidence>
<reference evidence="8 9" key="1">
    <citation type="submission" date="2022-03" db="EMBL/GenBank/DDBJ databases">
        <title>Agromyces sp. isolated from the gut of P. brevitarsis seulensis larvae.</title>
        <authorList>
            <person name="Won M."/>
            <person name="Kwon S.-W."/>
        </authorList>
    </citation>
    <scope>NUCLEOTIDE SEQUENCE [LARGE SCALE GENOMIC DNA]</scope>
    <source>
        <strain evidence="8 9">KACC 16215</strain>
    </source>
</reference>
<dbReference type="RefSeq" id="WP_243569106.1">
    <property type="nucleotide sequence ID" value="NZ_BAAARD010000005.1"/>
</dbReference>
<dbReference type="NCBIfam" id="TIGR02937">
    <property type="entry name" value="sigma70-ECF"/>
    <property type="match status" value="1"/>
</dbReference>
<dbReference type="Pfam" id="PF08281">
    <property type="entry name" value="Sigma70_r4_2"/>
    <property type="match status" value="1"/>
</dbReference>
<gene>
    <name evidence="8" type="primary">sigJ</name>
    <name evidence="8" type="ORF">MTP13_00410</name>
</gene>
<proteinExistence type="inferred from homology"/>
<feature type="domain" description="RNA polymerase sigma factor 70 region 4 type 2" evidence="7">
    <location>
        <begin position="125"/>
        <end position="174"/>
    </location>
</feature>
<evidence type="ECO:0000256" key="2">
    <source>
        <dbReference type="ARBA" id="ARBA00011344"/>
    </source>
</evidence>
<dbReference type="SUPFAM" id="SSF88946">
    <property type="entry name" value="Sigma2 domain of RNA polymerase sigma factors"/>
    <property type="match status" value="1"/>
</dbReference>